<dbReference type="OrthoDB" id="428734at2759"/>
<keyword evidence="5" id="KW-0269">Exonuclease</keyword>
<feature type="compositionally biased region" description="Basic and acidic residues" evidence="3">
    <location>
        <begin position="342"/>
        <end position="351"/>
    </location>
</feature>
<accession>A0A317XV31</accession>
<feature type="compositionally biased region" description="Low complexity" evidence="3">
    <location>
        <begin position="565"/>
        <end position="575"/>
    </location>
</feature>
<comment type="similarity">
    <text evidence="1">Belongs to the CCR4/nocturin family.</text>
</comment>
<name>A0A317XV31_9BASI</name>
<dbReference type="InterPro" id="IPR036691">
    <property type="entry name" value="Endo/exonu/phosph_ase_sf"/>
</dbReference>
<proteinExistence type="inferred from homology"/>
<dbReference type="EMBL" id="KZ819190">
    <property type="protein sequence ID" value="PWZ01758.1"/>
    <property type="molecule type" value="Genomic_DNA"/>
</dbReference>
<reference evidence="5 6" key="1">
    <citation type="journal article" date="2018" name="Mol. Biol. Evol.">
        <title>Broad Genomic Sampling Reveals a Smut Pathogenic Ancestry of the Fungal Clade Ustilaginomycotina.</title>
        <authorList>
            <person name="Kijpornyongpan T."/>
            <person name="Mondo S.J."/>
            <person name="Barry K."/>
            <person name="Sandor L."/>
            <person name="Lee J."/>
            <person name="Lipzen A."/>
            <person name="Pangilinan J."/>
            <person name="LaButti K."/>
            <person name="Hainaut M."/>
            <person name="Henrissat B."/>
            <person name="Grigoriev I.V."/>
            <person name="Spatafora J.W."/>
            <person name="Aime M.C."/>
        </authorList>
    </citation>
    <scope>NUCLEOTIDE SEQUENCE [LARGE SCALE GENOMIC DNA]</scope>
    <source>
        <strain evidence="5 6">MCA 3645</strain>
    </source>
</reference>
<sequence length="625" mass="68801">MSSSAASSTQQTSSNESIKAKGKKPNKPTPEEIEAKRQARAAKREREAAEKVAKEAELAAAIAANGKIPNGHLDEHGNTLFIPRDWASVQETLSKANASEQRIKIVSWNILAQGLVRRTLFPGSDCLKFKDRSVGLSAELSSRTGHGWDVGCFQEVDRMDVHGEMLEKDGFSYVYEKGYRQKQHGLLIAWRSSLFGTSDYSRKVIDLDAESVSDSSEATRTACSRVTRNIGLFVALQYRKDEETAKPTTSTGQAPAPGIVVATTHLFWHPMHAYERARQSGILVRRLNEYRESLGDAWSAAPCVFAGDFNDQPHSATYHLLTGKTLAQHCIDELQHSTVIHKSIDERRERGNVSNGFSPGTTKPAQDIPKEKEVPSNGNTNKEATESGKARNCEEDEEEDDDLAEIEEGEDEEEEGGGGADDQMLKNCRAATVEDGLLSLEELIQLHDIARPRPAPGSTRSEDHDSTLNEKESILERIQRACEQRTAALGSCYGLYYGRASSSSEEGNFFGSPERGRERWDDANWTPETPNCHTGDCKEPMWTIFSSLFSLTLDYIFLLPQKNGSSSSSSSSSSSTTLAGTREVESYPVVTRLLRTHKTETLQPGVPRKGVCASDHVAIGAEIEL</sequence>
<dbReference type="AlphaFoldDB" id="A0A317XV31"/>
<dbReference type="SUPFAM" id="SSF56219">
    <property type="entry name" value="DNase I-like"/>
    <property type="match status" value="1"/>
</dbReference>
<dbReference type="InParanoid" id="A0A317XV31"/>
<gene>
    <name evidence="5" type="ORF">BCV70DRAFT_199189</name>
</gene>
<evidence type="ECO:0000256" key="3">
    <source>
        <dbReference type="SAM" id="MobiDB-lite"/>
    </source>
</evidence>
<feature type="compositionally biased region" description="Acidic residues" evidence="3">
    <location>
        <begin position="394"/>
        <end position="416"/>
    </location>
</feature>
<feature type="compositionally biased region" description="Basic and acidic residues" evidence="3">
    <location>
        <begin position="460"/>
        <end position="469"/>
    </location>
</feature>
<protein>
    <submittedName>
        <fullName evidence="5">Endonuclease/exonuclease/phosphatase</fullName>
    </submittedName>
</protein>
<evidence type="ECO:0000313" key="6">
    <source>
        <dbReference type="Proteomes" id="UP000246740"/>
    </source>
</evidence>
<dbReference type="Gene3D" id="3.60.10.10">
    <property type="entry name" value="Endonuclease/exonuclease/phosphatase"/>
    <property type="match status" value="2"/>
</dbReference>
<dbReference type="GO" id="GO:0000175">
    <property type="term" value="F:3'-5'-RNA exonuclease activity"/>
    <property type="evidence" value="ECO:0007669"/>
    <property type="project" value="TreeGrafter"/>
</dbReference>
<organism evidence="5 6">
    <name type="scientific">Testicularia cyperi</name>
    <dbReference type="NCBI Taxonomy" id="1882483"/>
    <lineage>
        <taxon>Eukaryota</taxon>
        <taxon>Fungi</taxon>
        <taxon>Dikarya</taxon>
        <taxon>Basidiomycota</taxon>
        <taxon>Ustilaginomycotina</taxon>
        <taxon>Ustilaginomycetes</taxon>
        <taxon>Ustilaginales</taxon>
        <taxon>Anthracoideaceae</taxon>
        <taxon>Testicularia</taxon>
    </lineage>
</organism>
<feature type="region of interest" description="Disordered" evidence="3">
    <location>
        <begin position="562"/>
        <end position="581"/>
    </location>
</feature>
<feature type="domain" description="Endonuclease/exonuclease/phosphatase" evidence="4">
    <location>
        <begin position="107"/>
        <end position="342"/>
    </location>
</feature>
<dbReference type="Proteomes" id="UP000246740">
    <property type="component" value="Unassembled WGS sequence"/>
</dbReference>
<evidence type="ECO:0000313" key="5">
    <source>
        <dbReference type="EMBL" id="PWZ01758.1"/>
    </source>
</evidence>
<dbReference type="GO" id="GO:0004519">
    <property type="term" value="F:endonuclease activity"/>
    <property type="evidence" value="ECO:0007669"/>
    <property type="project" value="UniProtKB-KW"/>
</dbReference>
<feature type="compositionally biased region" description="Basic and acidic residues" evidence="3">
    <location>
        <begin position="29"/>
        <end position="50"/>
    </location>
</feature>
<dbReference type="FunCoup" id="A0A317XV31">
    <property type="interactions" value="212"/>
</dbReference>
<evidence type="ECO:0000256" key="2">
    <source>
        <dbReference type="ARBA" id="ARBA00022801"/>
    </source>
</evidence>
<feature type="compositionally biased region" description="Low complexity" evidence="3">
    <location>
        <begin position="1"/>
        <end position="14"/>
    </location>
</feature>
<feature type="compositionally biased region" description="Polar residues" evidence="3">
    <location>
        <begin position="352"/>
        <end position="364"/>
    </location>
</feature>
<keyword evidence="5" id="KW-0540">Nuclease</keyword>
<feature type="region of interest" description="Disordered" evidence="3">
    <location>
        <begin position="1"/>
        <end position="50"/>
    </location>
</feature>
<dbReference type="Pfam" id="PF03372">
    <property type="entry name" value="Exo_endo_phos"/>
    <property type="match status" value="1"/>
</dbReference>
<feature type="compositionally biased region" description="Basic and acidic residues" evidence="3">
    <location>
        <begin position="383"/>
        <end position="393"/>
    </location>
</feature>
<feature type="region of interest" description="Disordered" evidence="3">
    <location>
        <begin position="448"/>
        <end position="469"/>
    </location>
</feature>
<feature type="region of interest" description="Disordered" evidence="3">
    <location>
        <begin position="342"/>
        <end position="423"/>
    </location>
</feature>
<dbReference type="InterPro" id="IPR050410">
    <property type="entry name" value="CCR4/nocturin_mRNA_transcr"/>
</dbReference>
<dbReference type="GO" id="GO:0006139">
    <property type="term" value="P:nucleobase-containing compound metabolic process"/>
    <property type="evidence" value="ECO:0007669"/>
    <property type="project" value="UniProtKB-ARBA"/>
</dbReference>
<evidence type="ECO:0000256" key="1">
    <source>
        <dbReference type="ARBA" id="ARBA00010774"/>
    </source>
</evidence>
<keyword evidence="6" id="KW-1185">Reference proteome</keyword>
<dbReference type="PANTHER" id="PTHR12121:SF45">
    <property type="entry name" value="NOCTURNIN"/>
    <property type="match status" value="1"/>
</dbReference>
<dbReference type="InterPro" id="IPR005135">
    <property type="entry name" value="Endo/exonuclease/phosphatase"/>
</dbReference>
<keyword evidence="5" id="KW-0255">Endonuclease</keyword>
<keyword evidence="2" id="KW-0378">Hydrolase</keyword>
<evidence type="ECO:0000259" key="4">
    <source>
        <dbReference type="Pfam" id="PF03372"/>
    </source>
</evidence>
<dbReference type="PANTHER" id="PTHR12121">
    <property type="entry name" value="CARBON CATABOLITE REPRESSOR PROTEIN 4"/>
    <property type="match status" value="1"/>
</dbReference>